<dbReference type="Proteomes" id="UP000016608">
    <property type="component" value="Unassembled WGS sequence"/>
</dbReference>
<sequence length="45" mass="5301">MLILRSNSGCFLYIKKFLLNKRDSAMIGKEKIKDITISEKERQLQ</sequence>
<name>U2PEN3_EUBRA</name>
<dbReference type="EMBL" id="AWVJ01000171">
    <property type="protein sequence ID" value="ERK42576.1"/>
    <property type="molecule type" value="Genomic_DNA"/>
</dbReference>
<proteinExistence type="predicted"/>
<reference evidence="1 2" key="1">
    <citation type="submission" date="2013-06" db="EMBL/GenBank/DDBJ databases">
        <authorList>
            <person name="Weinstock G."/>
            <person name="Sodergren E."/>
            <person name="Lobos E.A."/>
            <person name="Fulton L."/>
            <person name="Fulton R."/>
            <person name="Courtney L."/>
            <person name="Fronick C."/>
            <person name="O'Laughlin M."/>
            <person name="Godfrey J."/>
            <person name="Wilson R.M."/>
            <person name="Miner T."/>
            <person name="Farmer C."/>
            <person name="Delehaunty K."/>
            <person name="Cordes M."/>
            <person name="Minx P."/>
            <person name="Tomlinson C."/>
            <person name="Chen J."/>
            <person name="Wollam A."/>
            <person name="Pepin K.H."/>
            <person name="Bhonagiri V."/>
            <person name="Zhang X."/>
            <person name="Warren W."/>
            <person name="Mitreva M."/>
            <person name="Mardis E.R."/>
            <person name="Wilson R.K."/>
        </authorList>
    </citation>
    <scope>NUCLEOTIDE SEQUENCE [LARGE SCALE GENOMIC DNA]</scope>
    <source>
        <strain evidence="1 2">ATCC 29099</strain>
    </source>
</reference>
<evidence type="ECO:0000313" key="2">
    <source>
        <dbReference type="Proteomes" id="UP000016608"/>
    </source>
</evidence>
<keyword evidence="2" id="KW-1185">Reference proteome</keyword>
<dbReference type="HOGENOM" id="CLU_3199980_0_0_9"/>
<dbReference type="AlphaFoldDB" id="U2PEN3"/>
<evidence type="ECO:0000313" key="1">
    <source>
        <dbReference type="EMBL" id="ERK42576.1"/>
    </source>
</evidence>
<gene>
    <name evidence="1" type="ORF">HMPREF0373_02801</name>
</gene>
<comment type="caution">
    <text evidence="1">The sequence shown here is derived from an EMBL/GenBank/DDBJ whole genome shotgun (WGS) entry which is preliminary data.</text>
</comment>
<organism evidence="1 2">
    <name type="scientific">Eubacterium ramulus ATCC 29099</name>
    <dbReference type="NCBI Taxonomy" id="1256908"/>
    <lineage>
        <taxon>Bacteria</taxon>
        <taxon>Bacillati</taxon>
        <taxon>Bacillota</taxon>
        <taxon>Clostridia</taxon>
        <taxon>Eubacteriales</taxon>
        <taxon>Eubacteriaceae</taxon>
        <taxon>Eubacterium</taxon>
    </lineage>
</organism>
<protein>
    <submittedName>
        <fullName evidence="1">Uncharacterized protein</fullName>
    </submittedName>
</protein>
<accession>U2PEN3</accession>